<dbReference type="AlphaFoldDB" id="A0A015K4I7"/>
<name>A0A015K4I7_RHIIW</name>
<proteinExistence type="predicted"/>
<reference evidence="2 3" key="1">
    <citation type="submission" date="2014-02" db="EMBL/GenBank/DDBJ databases">
        <title>Single nucleus genome sequencing reveals high similarity among nuclei of an endomycorrhizal fungus.</title>
        <authorList>
            <person name="Lin K."/>
            <person name="Geurts R."/>
            <person name="Zhang Z."/>
            <person name="Limpens E."/>
            <person name="Saunders D.G."/>
            <person name="Mu D."/>
            <person name="Pang E."/>
            <person name="Cao H."/>
            <person name="Cha H."/>
            <person name="Lin T."/>
            <person name="Zhou Q."/>
            <person name="Shang Y."/>
            <person name="Li Y."/>
            <person name="Ivanov S."/>
            <person name="Sharma T."/>
            <person name="Velzen R.V."/>
            <person name="Ruijter N.D."/>
            <person name="Aanen D.K."/>
            <person name="Win J."/>
            <person name="Kamoun S."/>
            <person name="Bisseling T."/>
            <person name="Huang S."/>
        </authorList>
    </citation>
    <scope>NUCLEOTIDE SEQUENCE [LARGE SCALE GENOMIC DNA]</scope>
    <source>
        <strain evidence="3">DAOM197198w</strain>
    </source>
</reference>
<feature type="region of interest" description="Disordered" evidence="1">
    <location>
        <begin position="103"/>
        <end position="160"/>
    </location>
</feature>
<dbReference type="Proteomes" id="UP000022910">
    <property type="component" value="Unassembled WGS sequence"/>
</dbReference>
<dbReference type="EMBL" id="JEMT01024749">
    <property type="protein sequence ID" value="EXX62374.1"/>
    <property type="molecule type" value="Genomic_DNA"/>
</dbReference>
<organism evidence="2 3">
    <name type="scientific">Rhizophagus irregularis (strain DAOM 197198w)</name>
    <name type="common">Glomus intraradices</name>
    <dbReference type="NCBI Taxonomy" id="1432141"/>
    <lineage>
        <taxon>Eukaryota</taxon>
        <taxon>Fungi</taxon>
        <taxon>Fungi incertae sedis</taxon>
        <taxon>Mucoromycota</taxon>
        <taxon>Glomeromycotina</taxon>
        <taxon>Glomeromycetes</taxon>
        <taxon>Glomerales</taxon>
        <taxon>Glomeraceae</taxon>
        <taxon>Rhizophagus</taxon>
    </lineage>
</organism>
<feature type="region of interest" description="Disordered" evidence="1">
    <location>
        <begin position="63"/>
        <end position="86"/>
    </location>
</feature>
<gene>
    <name evidence="2" type="ORF">RirG_162420</name>
</gene>
<sequence>MSIETERNPCPYCSTQLQYCYISLSEKMLICAKKKCPFPFDVDDVSPYIIKVDSLVNTNSFAEPSSSSSSLSPSSPSSPSSSSSSSLLDEKFLSLKTPSKPTLNLTKSVKSKSKSHNSSSTEGSLLNPIRLSKTKSNGVLSTQSEKEISNLPNSESFPNVNIEMSPTESNNLSTNPKSINAGSITQSLTLSNNEEPLNPFNKVIPEETISNSDNNNTITLKTLGVTLKVDQPNKNISQPNSSQFNGLSTDTIKNKFSITASGADADVDAGVDDTATTTAAEKDLISLFNMNDFPVTTVEGSSANTTNYLTGNGLLNANTTSEVDGSNALTVEEYSKMLFGQSDIDINFDLDNMLPNFNTMDVNMQGNDANMENMENMDNMDNMDLDELFGTYDSLESSKISGNGMNLDFDSFMASLGGDLAEAEIPNDMSGNNLNVDSNTVLVNTNGMNEIQNNTVNGHLDIYAEMVNGNSNEKSENNSMLVDMTFRSVNGQNGYHENIEKIKDGVNGVVEDEGKNVNVVGKTINGDSVTLNIGEKEVDQKKDCET</sequence>
<keyword evidence="3" id="KW-1185">Reference proteome</keyword>
<feature type="compositionally biased region" description="Polar residues" evidence="1">
    <location>
        <begin position="134"/>
        <end position="143"/>
    </location>
</feature>
<dbReference type="HOGENOM" id="CLU_498882_0_0_1"/>
<evidence type="ECO:0000256" key="1">
    <source>
        <dbReference type="SAM" id="MobiDB-lite"/>
    </source>
</evidence>
<evidence type="ECO:0000313" key="2">
    <source>
        <dbReference type="EMBL" id="EXX62374.1"/>
    </source>
</evidence>
<feature type="compositionally biased region" description="Low complexity" evidence="1">
    <location>
        <begin position="64"/>
        <end position="86"/>
    </location>
</feature>
<protein>
    <submittedName>
        <fullName evidence="2">Uncharacterized protein</fullName>
    </submittedName>
</protein>
<dbReference type="OrthoDB" id="2404192at2759"/>
<accession>A0A015K4I7</accession>
<feature type="compositionally biased region" description="Polar residues" evidence="1">
    <location>
        <begin position="150"/>
        <end position="160"/>
    </location>
</feature>
<evidence type="ECO:0000313" key="3">
    <source>
        <dbReference type="Proteomes" id="UP000022910"/>
    </source>
</evidence>
<comment type="caution">
    <text evidence="2">The sequence shown here is derived from an EMBL/GenBank/DDBJ whole genome shotgun (WGS) entry which is preliminary data.</text>
</comment>